<accession>A0A8J6YTJ5</accession>
<dbReference type="Proteomes" id="UP000609121">
    <property type="component" value="Unassembled WGS sequence"/>
</dbReference>
<dbReference type="GO" id="GO:0005886">
    <property type="term" value="C:plasma membrane"/>
    <property type="evidence" value="ECO:0007669"/>
    <property type="project" value="UniProtKB-SubCell"/>
</dbReference>
<dbReference type="PANTHER" id="PTHR37461:SF1">
    <property type="entry name" value="ANTI-SIGMA-K FACTOR RSKA"/>
    <property type="match status" value="1"/>
</dbReference>
<keyword evidence="6" id="KW-0472">Membrane</keyword>
<evidence type="ECO:0000256" key="8">
    <source>
        <dbReference type="ARBA" id="ARBA00030803"/>
    </source>
</evidence>
<evidence type="ECO:0000256" key="5">
    <source>
        <dbReference type="ARBA" id="ARBA00022989"/>
    </source>
</evidence>
<dbReference type="Pfam" id="PF10099">
    <property type="entry name" value="RskA_C"/>
    <property type="match status" value="1"/>
</dbReference>
<gene>
    <name evidence="10" type="ORF">ICN82_05005</name>
</gene>
<evidence type="ECO:0000256" key="1">
    <source>
        <dbReference type="ARBA" id="ARBA00004167"/>
    </source>
</evidence>
<dbReference type="InterPro" id="IPR051474">
    <property type="entry name" value="Anti-sigma-K/W_factor"/>
</dbReference>
<dbReference type="InterPro" id="IPR041916">
    <property type="entry name" value="Anti_sigma_zinc_sf"/>
</dbReference>
<sequence length="230" mass="23876">MTGPGDPPTDEDVALAGEYVLGALALEDRQAAALRIARDPGFALEVARWEARLDPLAEEVRPVTPPARLRRRIEARVFGAPRQARPWSWLVGAGGLAAASLAATLWLGQPQPPAPGQGGEGLWISDMVSPDGTVRLAALYDADSGEMRVSVGGAAPATGRDFELWLIQGEAAPISLGVMPHQGQAAMPIPEDLRPLVAEATLAITDEPEGGSPGGVATGPVVAAAPLRRI</sequence>
<dbReference type="PANTHER" id="PTHR37461">
    <property type="entry name" value="ANTI-SIGMA-K FACTOR RSKA"/>
    <property type="match status" value="1"/>
</dbReference>
<keyword evidence="11" id="KW-1185">Reference proteome</keyword>
<comment type="subcellular location">
    <subcellularLocation>
        <location evidence="2">Cell membrane</location>
    </subcellularLocation>
    <subcellularLocation>
        <location evidence="1">Membrane</location>
        <topology evidence="1">Single-pass membrane protein</topology>
    </subcellularLocation>
</comment>
<name>A0A8J6YTJ5_9RHOB</name>
<evidence type="ECO:0000256" key="3">
    <source>
        <dbReference type="ARBA" id="ARBA00022475"/>
    </source>
</evidence>
<proteinExistence type="predicted"/>
<dbReference type="Gene3D" id="1.10.10.1320">
    <property type="entry name" value="Anti-sigma factor, zinc-finger domain"/>
    <property type="match status" value="1"/>
</dbReference>
<keyword evidence="4" id="KW-0812">Transmembrane</keyword>
<keyword evidence="3" id="KW-1003">Cell membrane</keyword>
<dbReference type="InterPro" id="IPR018764">
    <property type="entry name" value="RskA_C"/>
</dbReference>
<keyword evidence="5" id="KW-1133">Transmembrane helix</keyword>
<evidence type="ECO:0000256" key="2">
    <source>
        <dbReference type="ARBA" id="ARBA00004236"/>
    </source>
</evidence>
<protein>
    <recommendedName>
        <fullName evidence="8">Regulator of SigK</fullName>
    </recommendedName>
    <alternativeName>
        <fullName evidence="7">Sigma-K anti-sigma factor RskA</fullName>
    </alternativeName>
</protein>
<dbReference type="GO" id="GO:0006417">
    <property type="term" value="P:regulation of translation"/>
    <property type="evidence" value="ECO:0007669"/>
    <property type="project" value="TreeGrafter"/>
</dbReference>
<dbReference type="RefSeq" id="WP_193180333.1">
    <property type="nucleotide sequence ID" value="NZ_JACVXA010000010.1"/>
</dbReference>
<evidence type="ECO:0000259" key="9">
    <source>
        <dbReference type="Pfam" id="PF10099"/>
    </source>
</evidence>
<organism evidence="10 11">
    <name type="scientific">Mangrovicoccus algicola</name>
    <dbReference type="NCBI Taxonomy" id="2771008"/>
    <lineage>
        <taxon>Bacteria</taxon>
        <taxon>Pseudomonadati</taxon>
        <taxon>Pseudomonadota</taxon>
        <taxon>Alphaproteobacteria</taxon>
        <taxon>Rhodobacterales</taxon>
        <taxon>Paracoccaceae</taxon>
        <taxon>Mangrovicoccus</taxon>
    </lineage>
</organism>
<dbReference type="EMBL" id="JACVXA010000010">
    <property type="protein sequence ID" value="MBE3637562.1"/>
    <property type="molecule type" value="Genomic_DNA"/>
</dbReference>
<dbReference type="GO" id="GO:0016989">
    <property type="term" value="F:sigma factor antagonist activity"/>
    <property type="evidence" value="ECO:0007669"/>
    <property type="project" value="TreeGrafter"/>
</dbReference>
<feature type="domain" description="Anti-sigma K factor RskA C-terminal" evidence="9">
    <location>
        <begin position="96"/>
        <end position="221"/>
    </location>
</feature>
<evidence type="ECO:0000256" key="7">
    <source>
        <dbReference type="ARBA" id="ARBA00029829"/>
    </source>
</evidence>
<evidence type="ECO:0000256" key="6">
    <source>
        <dbReference type="ARBA" id="ARBA00023136"/>
    </source>
</evidence>
<evidence type="ECO:0000256" key="4">
    <source>
        <dbReference type="ARBA" id="ARBA00022692"/>
    </source>
</evidence>
<comment type="caution">
    <text evidence="10">The sequence shown here is derived from an EMBL/GenBank/DDBJ whole genome shotgun (WGS) entry which is preliminary data.</text>
</comment>
<evidence type="ECO:0000313" key="10">
    <source>
        <dbReference type="EMBL" id="MBE3637562.1"/>
    </source>
</evidence>
<evidence type="ECO:0000313" key="11">
    <source>
        <dbReference type="Proteomes" id="UP000609121"/>
    </source>
</evidence>
<reference evidence="10" key="1">
    <citation type="submission" date="2020-09" db="EMBL/GenBank/DDBJ databases">
        <title>A novel bacterium of genus Mangrovicoccus, isolated from South China Sea.</title>
        <authorList>
            <person name="Huang H."/>
            <person name="Mo K."/>
            <person name="Hu Y."/>
        </authorList>
    </citation>
    <scope>NUCLEOTIDE SEQUENCE</scope>
    <source>
        <strain evidence="10">HB182678</strain>
    </source>
</reference>
<dbReference type="AlphaFoldDB" id="A0A8J6YTJ5"/>